<dbReference type="OrthoDB" id="5794217at2759"/>
<name>A0A016T3K3_9BILA</name>
<accession>A0A016T3K3</accession>
<protein>
    <submittedName>
        <fullName evidence="1">Uncharacterized protein</fullName>
    </submittedName>
</protein>
<reference evidence="2" key="1">
    <citation type="journal article" date="2015" name="Nat. Genet.">
        <title>The genome and transcriptome of the zoonotic hookworm Ancylostoma ceylanicum identify infection-specific gene families.</title>
        <authorList>
            <person name="Schwarz E.M."/>
            <person name="Hu Y."/>
            <person name="Antoshechkin I."/>
            <person name="Miller M.M."/>
            <person name="Sternberg P.W."/>
            <person name="Aroian R.V."/>
        </authorList>
    </citation>
    <scope>NUCLEOTIDE SEQUENCE</scope>
    <source>
        <strain evidence="2">HY135</strain>
    </source>
</reference>
<dbReference type="AlphaFoldDB" id="A0A016T3K3"/>
<sequence length="350" mass="40268">MILSSAWRSITISSQQKRGEVHSYSHGLVGIMTAERSVQVVLSTGTESWTSSQSAQGVWYQIMEDTGDKRLHIPFICRRSAQEVFIDNCEEFRKLISDGGIRCMMEPHVMSAYCERLLKTRPAAELQLTLGEFRAQEVAKKNNEDPTRFQLFWDELYKYFMYAATVIEEMTTTEILQLVSCTREIPSSITLSVDFPKPPPGSCFVMFCKLERILNNELSDDELKERWDAMLPKDRIPLFEQYKLELIGFIENLHNFLLSTPNLSKQQRSYVESIKSRTATAADKVNDILGKLTERDVGQAAYALKYFRKVVGNYYGDIADKKERERTLLEDFEKLPKRIVAWMANAQYGG</sequence>
<evidence type="ECO:0000313" key="2">
    <source>
        <dbReference type="Proteomes" id="UP000024635"/>
    </source>
</evidence>
<keyword evidence="2" id="KW-1185">Reference proteome</keyword>
<proteinExistence type="predicted"/>
<dbReference type="Proteomes" id="UP000024635">
    <property type="component" value="Unassembled WGS sequence"/>
</dbReference>
<comment type="caution">
    <text evidence="1">The sequence shown here is derived from an EMBL/GenBank/DDBJ whole genome shotgun (WGS) entry which is preliminary data.</text>
</comment>
<dbReference type="EMBL" id="JARK01001478">
    <property type="protein sequence ID" value="EYB97201.1"/>
    <property type="molecule type" value="Genomic_DNA"/>
</dbReference>
<gene>
    <name evidence="1" type="primary">Acey_s0142.g2296</name>
    <name evidence="1" type="ORF">Y032_0142g2296</name>
</gene>
<organism evidence="1 2">
    <name type="scientific">Ancylostoma ceylanicum</name>
    <dbReference type="NCBI Taxonomy" id="53326"/>
    <lineage>
        <taxon>Eukaryota</taxon>
        <taxon>Metazoa</taxon>
        <taxon>Ecdysozoa</taxon>
        <taxon>Nematoda</taxon>
        <taxon>Chromadorea</taxon>
        <taxon>Rhabditida</taxon>
        <taxon>Rhabditina</taxon>
        <taxon>Rhabditomorpha</taxon>
        <taxon>Strongyloidea</taxon>
        <taxon>Ancylostomatidae</taxon>
        <taxon>Ancylostomatinae</taxon>
        <taxon>Ancylostoma</taxon>
    </lineage>
</organism>
<evidence type="ECO:0000313" key="1">
    <source>
        <dbReference type="EMBL" id="EYB97201.1"/>
    </source>
</evidence>